<dbReference type="Proteomes" id="UP000246569">
    <property type="component" value="Unassembled WGS sequence"/>
</dbReference>
<feature type="non-terminal residue" evidence="1">
    <location>
        <position position="152"/>
    </location>
</feature>
<accession>A0A317MQK4</accession>
<protein>
    <submittedName>
        <fullName evidence="1">Uncharacterized protein DUF2857</fullName>
    </submittedName>
</protein>
<evidence type="ECO:0000313" key="2">
    <source>
        <dbReference type="Proteomes" id="UP000246569"/>
    </source>
</evidence>
<dbReference type="EMBL" id="QGTJ01000020">
    <property type="protein sequence ID" value="PWV58310.1"/>
    <property type="molecule type" value="Genomic_DNA"/>
</dbReference>
<dbReference type="InterPro" id="IPR021364">
    <property type="entry name" value="DUF2857"/>
</dbReference>
<name>A0A317MQK4_9GAMM</name>
<dbReference type="RefSeq" id="WP_146213352.1">
    <property type="nucleotide sequence ID" value="NZ_QGTJ01000020.1"/>
</dbReference>
<sequence length="152" mass="17307">MSSQIPGAGASLLHFLVHQAFSRDPREGIYGLAPEDVRLLTGLNLRQQRYLEERVPYFVEMKVDTERMRNMIRRAQECEKEYLLQQGLIRHGATQPLMQGWFGMGPAEFRGQCALVHDDPLPKGRRPTVLEAKLEGQVADALHTHQHVPVPE</sequence>
<organism evidence="1 2">
    <name type="scientific">Plasticicumulans acidivorans</name>
    <dbReference type="NCBI Taxonomy" id="886464"/>
    <lineage>
        <taxon>Bacteria</taxon>
        <taxon>Pseudomonadati</taxon>
        <taxon>Pseudomonadota</taxon>
        <taxon>Gammaproteobacteria</taxon>
        <taxon>Candidatus Competibacteraceae</taxon>
        <taxon>Plasticicumulans</taxon>
    </lineage>
</organism>
<dbReference type="AlphaFoldDB" id="A0A317MQK4"/>
<dbReference type="Pfam" id="PF11198">
    <property type="entry name" value="DUF2857"/>
    <property type="match status" value="1"/>
</dbReference>
<keyword evidence="2" id="KW-1185">Reference proteome</keyword>
<reference evidence="1 2" key="1">
    <citation type="submission" date="2018-05" db="EMBL/GenBank/DDBJ databases">
        <title>Genomic Encyclopedia of Type Strains, Phase IV (KMG-IV): sequencing the most valuable type-strain genomes for metagenomic binning, comparative biology and taxonomic classification.</title>
        <authorList>
            <person name="Goeker M."/>
        </authorList>
    </citation>
    <scope>NUCLEOTIDE SEQUENCE [LARGE SCALE GENOMIC DNA]</scope>
    <source>
        <strain evidence="1 2">DSM 23606</strain>
    </source>
</reference>
<evidence type="ECO:0000313" key="1">
    <source>
        <dbReference type="EMBL" id="PWV58310.1"/>
    </source>
</evidence>
<proteinExistence type="predicted"/>
<comment type="caution">
    <text evidence="1">The sequence shown here is derived from an EMBL/GenBank/DDBJ whole genome shotgun (WGS) entry which is preliminary data.</text>
</comment>
<gene>
    <name evidence="1" type="ORF">C7443_1201</name>
</gene>